<comment type="caution">
    <text evidence="2">The sequence shown here is derived from an EMBL/GenBank/DDBJ whole genome shotgun (WGS) entry which is preliminary data.</text>
</comment>
<name>A0A9N9KI64_9GLOM</name>
<dbReference type="EMBL" id="CAJVQA010069186">
    <property type="protein sequence ID" value="CAG8832772.1"/>
    <property type="molecule type" value="Genomic_DNA"/>
</dbReference>
<keyword evidence="3" id="KW-1185">Reference proteome</keyword>
<sequence length="74" mass="8290">YLRTGRPFIETYAFLFCILHIISAILFFHNRGMFIVLSMENNVKNQGSKPVGFAKYTSSFTSSSTSSPLSTKST</sequence>
<keyword evidence="1" id="KW-0472">Membrane</keyword>
<feature type="transmembrane region" description="Helical" evidence="1">
    <location>
        <begin position="12"/>
        <end position="29"/>
    </location>
</feature>
<accession>A0A9N9KI64</accession>
<feature type="non-terminal residue" evidence="2">
    <location>
        <position position="1"/>
    </location>
</feature>
<gene>
    <name evidence="2" type="ORF">CPELLU_LOCUS20891</name>
</gene>
<evidence type="ECO:0000313" key="3">
    <source>
        <dbReference type="Proteomes" id="UP000789759"/>
    </source>
</evidence>
<reference evidence="2" key="1">
    <citation type="submission" date="2021-06" db="EMBL/GenBank/DDBJ databases">
        <authorList>
            <person name="Kallberg Y."/>
            <person name="Tangrot J."/>
            <person name="Rosling A."/>
        </authorList>
    </citation>
    <scope>NUCLEOTIDE SEQUENCE</scope>
    <source>
        <strain evidence="2">FL966</strain>
    </source>
</reference>
<keyword evidence="1" id="KW-0812">Transmembrane</keyword>
<organism evidence="2 3">
    <name type="scientific">Cetraspora pellucida</name>
    <dbReference type="NCBI Taxonomy" id="1433469"/>
    <lineage>
        <taxon>Eukaryota</taxon>
        <taxon>Fungi</taxon>
        <taxon>Fungi incertae sedis</taxon>
        <taxon>Mucoromycota</taxon>
        <taxon>Glomeromycotina</taxon>
        <taxon>Glomeromycetes</taxon>
        <taxon>Diversisporales</taxon>
        <taxon>Gigasporaceae</taxon>
        <taxon>Cetraspora</taxon>
    </lineage>
</organism>
<protein>
    <submittedName>
        <fullName evidence="2">17119_t:CDS:1</fullName>
    </submittedName>
</protein>
<feature type="non-terminal residue" evidence="2">
    <location>
        <position position="74"/>
    </location>
</feature>
<evidence type="ECO:0000256" key="1">
    <source>
        <dbReference type="SAM" id="Phobius"/>
    </source>
</evidence>
<proteinExistence type="predicted"/>
<dbReference type="Proteomes" id="UP000789759">
    <property type="component" value="Unassembled WGS sequence"/>
</dbReference>
<evidence type="ECO:0000313" key="2">
    <source>
        <dbReference type="EMBL" id="CAG8832772.1"/>
    </source>
</evidence>
<keyword evidence="1" id="KW-1133">Transmembrane helix</keyword>
<dbReference type="AlphaFoldDB" id="A0A9N9KI64"/>